<gene>
    <name evidence="2" type="ORF">EVEC_LOCUS9241</name>
</gene>
<name>A0A0N4VGE5_ENTVE</name>
<evidence type="ECO:0000313" key="3">
    <source>
        <dbReference type="Proteomes" id="UP000274131"/>
    </source>
</evidence>
<sequence length="151" mass="17530">MIPYGQTCVVHQLPLNQRIKKMEFDVGFRGHPGLVALFSEAAYNEQIRLGRPTLDFKQWEYFNLPEKYCRDLILFVHVAGKEMWSDDRSRGDDREADIIILATIRRGREEDVDERHYQFLLDKKRTTVALTCAKEGVIVIGDCKVLKQSTV</sequence>
<dbReference type="Gene3D" id="3.40.50.300">
    <property type="entry name" value="P-loop containing nucleotide triphosphate hydrolases"/>
    <property type="match status" value="1"/>
</dbReference>
<dbReference type="Proteomes" id="UP000274131">
    <property type="component" value="Unassembled WGS sequence"/>
</dbReference>
<proteinExistence type="predicted"/>
<dbReference type="OrthoDB" id="5851052at2759"/>
<dbReference type="AlphaFoldDB" id="A0A0N4VGE5"/>
<organism evidence="4">
    <name type="scientific">Enterobius vermicularis</name>
    <name type="common">Human pinworm</name>
    <dbReference type="NCBI Taxonomy" id="51028"/>
    <lineage>
        <taxon>Eukaryota</taxon>
        <taxon>Metazoa</taxon>
        <taxon>Ecdysozoa</taxon>
        <taxon>Nematoda</taxon>
        <taxon>Chromadorea</taxon>
        <taxon>Rhabditida</taxon>
        <taxon>Spirurina</taxon>
        <taxon>Oxyuridomorpha</taxon>
        <taxon>Oxyuroidea</taxon>
        <taxon>Oxyuridae</taxon>
        <taxon>Enterobius</taxon>
    </lineage>
</organism>
<dbReference type="InterPro" id="IPR027417">
    <property type="entry name" value="P-loop_NTPase"/>
</dbReference>
<dbReference type="InterPro" id="IPR041679">
    <property type="entry name" value="DNA2/NAM7-like_C"/>
</dbReference>
<reference evidence="2 3" key="2">
    <citation type="submission" date="2018-10" db="EMBL/GenBank/DDBJ databases">
        <authorList>
            <consortium name="Pathogen Informatics"/>
        </authorList>
    </citation>
    <scope>NUCLEOTIDE SEQUENCE [LARGE SCALE GENOMIC DNA]</scope>
</reference>
<keyword evidence="3" id="KW-1185">Reference proteome</keyword>
<evidence type="ECO:0000259" key="1">
    <source>
        <dbReference type="Pfam" id="PF13087"/>
    </source>
</evidence>
<protein>
    <submittedName>
        <fullName evidence="4">AAA_12 domain-containing protein</fullName>
    </submittedName>
</protein>
<evidence type="ECO:0000313" key="4">
    <source>
        <dbReference type="WBParaSite" id="EVEC_0000985601-mRNA-1"/>
    </source>
</evidence>
<feature type="domain" description="DNA2/NAM7 helicase-like C-terminal" evidence="1">
    <location>
        <begin position="94"/>
        <end position="143"/>
    </location>
</feature>
<accession>A0A0N4VGE5</accession>
<evidence type="ECO:0000313" key="2">
    <source>
        <dbReference type="EMBL" id="VDD94490.1"/>
    </source>
</evidence>
<dbReference type="EMBL" id="UXUI01009910">
    <property type="protein sequence ID" value="VDD94490.1"/>
    <property type="molecule type" value="Genomic_DNA"/>
</dbReference>
<dbReference type="Pfam" id="PF13087">
    <property type="entry name" value="AAA_12"/>
    <property type="match status" value="1"/>
</dbReference>
<reference evidence="4" key="1">
    <citation type="submission" date="2017-02" db="UniProtKB">
        <authorList>
            <consortium name="WormBaseParasite"/>
        </authorList>
    </citation>
    <scope>IDENTIFICATION</scope>
</reference>
<dbReference type="WBParaSite" id="EVEC_0000985601-mRNA-1">
    <property type="protein sequence ID" value="EVEC_0000985601-mRNA-1"/>
    <property type="gene ID" value="EVEC_0000985601"/>
</dbReference>